<keyword evidence="1" id="KW-1133">Transmembrane helix</keyword>
<evidence type="ECO:0000313" key="3">
    <source>
        <dbReference type="Proteomes" id="UP000216052"/>
    </source>
</evidence>
<gene>
    <name evidence="2" type="ORF">SPACI_047310</name>
</gene>
<dbReference type="Proteomes" id="UP000216052">
    <property type="component" value="Chromosome"/>
</dbReference>
<protein>
    <submittedName>
        <fullName evidence="2">Uncharacterized protein</fullName>
    </submittedName>
</protein>
<keyword evidence="3" id="KW-1185">Reference proteome</keyword>
<name>A0ABZ3J9U1_SPOA4</name>
<evidence type="ECO:0000256" key="1">
    <source>
        <dbReference type="SAM" id="Phobius"/>
    </source>
</evidence>
<reference evidence="2" key="1">
    <citation type="submission" date="2024-05" db="EMBL/GenBank/DDBJ databases">
        <title>Isolation and characterization of Sporomusa carbonis sp. nov., a carboxydotrophic hydrogenogen in the genus of Sporomusa isolated from a charcoal burning pile.</title>
        <authorList>
            <person name="Boeer T."/>
            <person name="Rosenbaum F."/>
            <person name="Eysell L."/>
            <person name="Mueller V."/>
            <person name="Daniel R."/>
            <person name="Poehlein A."/>
        </authorList>
    </citation>
    <scope>NUCLEOTIDE SEQUENCE [LARGE SCALE GENOMIC DNA]</scope>
    <source>
        <strain evidence="2">DSM 3132</strain>
    </source>
</reference>
<feature type="transmembrane region" description="Helical" evidence="1">
    <location>
        <begin position="7"/>
        <end position="32"/>
    </location>
</feature>
<feature type="transmembrane region" description="Helical" evidence="1">
    <location>
        <begin position="44"/>
        <end position="61"/>
    </location>
</feature>
<sequence>MDILHILLRIVVLALSIPFGLVAALIPAYTAGQAVAMIGLPAEIGYYLVGGFVLVIFCAYFQGRITPPKNA</sequence>
<proteinExistence type="predicted"/>
<organism evidence="2 3">
    <name type="scientific">Sporomusa acidovorans (strain ATCC 49682 / DSM 3132 / Mol)</name>
    <dbReference type="NCBI Taxonomy" id="1123286"/>
    <lineage>
        <taxon>Bacteria</taxon>
        <taxon>Bacillati</taxon>
        <taxon>Bacillota</taxon>
        <taxon>Negativicutes</taxon>
        <taxon>Selenomonadales</taxon>
        <taxon>Sporomusaceae</taxon>
        <taxon>Sporomusa</taxon>
    </lineage>
</organism>
<accession>A0ABZ3J9U1</accession>
<keyword evidence="1" id="KW-0812">Transmembrane</keyword>
<dbReference type="RefSeq" id="WP_093793281.1">
    <property type="nucleotide sequence ID" value="NZ_CP155571.1"/>
</dbReference>
<evidence type="ECO:0000313" key="2">
    <source>
        <dbReference type="EMBL" id="XFO74621.1"/>
    </source>
</evidence>
<dbReference type="EMBL" id="CP155571">
    <property type="protein sequence ID" value="XFO74621.1"/>
    <property type="molecule type" value="Genomic_DNA"/>
</dbReference>
<keyword evidence="1" id="KW-0472">Membrane</keyword>